<accession>A0A6C0DII1</accession>
<protein>
    <submittedName>
        <fullName evidence="1">Uncharacterized protein</fullName>
    </submittedName>
</protein>
<reference evidence="1" key="1">
    <citation type="journal article" date="2020" name="Nature">
        <title>Giant virus diversity and host interactions through global metagenomics.</title>
        <authorList>
            <person name="Schulz F."/>
            <person name="Roux S."/>
            <person name="Paez-Espino D."/>
            <person name="Jungbluth S."/>
            <person name="Walsh D.A."/>
            <person name="Denef V.J."/>
            <person name="McMahon K.D."/>
            <person name="Konstantinidis K.T."/>
            <person name="Eloe-Fadrosh E.A."/>
            <person name="Kyrpides N.C."/>
            <person name="Woyke T."/>
        </authorList>
    </citation>
    <scope>NUCLEOTIDE SEQUENCE</scope>
    <source>
        <strain evidence="1">GVMAG-M-3300023174-182</strain>
    </source>
</reference>
<dbReference type="AlphaFoldDB" id="A0A6C0DII1"/>
<sequence>MTDNINCIDVQIDLDEKIQIILRQTDYNEEIAKEKLLENNCDHLLVIKKYFGIAEKKEPTIDRKNLNQEIYKQIRFKLDKTMRDYNQRKELENT</sequence>
<dbReference type="EMBL" id="MN739615">
    <property type="protein sequence ID" value="QHT16064.1"/>
    <property type="molecule type" value="Genomic_DNA"/>
</dbReference>
<organism evidence="1">
    <name type="scientific">viral metagenome</name>
    <dbReference type="NCBI Taxonomy" id="1070528"/>
    <lineage>
        <taxon>unclassified sequences</taxon>
        <taxon>metagenomes</taxon>
        <taxon>organismal metagenomes</taxon>
    </lineage>
</organism>
<name>A0A6C0DII1_9ZZZZ</name>
<proteinExistence type="predicted"/>
<evidence type="ECO:0000313" key="1">
    <source>
        <dbReference type="EMBL" id="QHT16064.1"/>
    </source>
</evidence>